<keyword evidence="11 14" id="KW-0482">Metalloprotease</keyword>
<dbReference type="GO" id="GO:0006508">
    <property type="term" value="P:proteolysis"/>
    <property type="evidence" value="ECO:0007669"/>
    <property type="project" value="UniProtKB-KW"/>
</dbReference>
<feature type="active site" evidence="15">
    <location>
        <position position="68"/>
    </location>
</feature>
<evidence type="ECO:0000256" key="2">
    <source>
        <dbReference type="ARBA" id="ARBA00007931"/>
    </source>
</evidence>
<feature type="transmembrane region" description="Helical" evidence="14">
    <location>
        <begin position="115"/>
        <end position="134"/>
    </location>
</feature>
<accession>A0A1F4T4K8</accession>
<dbReference type="Pfam" id="PF00571">
    <property type="entry name" value="CBS"/>
    <property type="match status" value="2"/>
</dbReference>
<dbReference type="GO" id="GO:0008237">
    <property type="term" value="F:metallopeptidase activity"/>
    <property type="evidence" value="ECO:0007669"/>
    <property type="project" value="UniProtKB-UniRule"/>
</dbReference>
<name>A0A1F4T4K8_UNCSA</name>
<evidence type="ECO:0000256" key="6">
    <source>
        <dbReference type="ARBA" id="ARBA00022723"/>
    </source>
</evidence>
<comment type="similarity">
    <text evidence="2 14">Belongs to the peptidase M50B family.</text>
</comment>
<comment type="caution">
    <text evidence="19">The sequence shown here is derived from an EMBL/GenBank/DDBJ whole genome shotgun (WGS) entry which is preliminary data.</text>
</comment>
<organism evidence="19 20">
    <name type="scientific">candidate division WOR-1 bacterium RIFOXYC12_FULL_54_18</name>
    <dbReference type="NCBI Taxonomy" id="1802584"/>
    <lineage>
        <taxon>Bacteria</taxon>
        <taxon>Bacillati</taxon>
        <taxon>Saganbacteria</taxon>
    </lineage>
</organism>
<protein>
    <recommendedName>
        <fullName evidence="14">Zinc metalloprotease</fullName>
    </recommendedName>
</protein>
<dbReference type="Pfam" id="PF02163">
    <property type="entry name" value="Peptidase_M50"/>
    <property type="match status" value="2"/>
</dbReference>
<keyword evidence="4 14" id="KW-0645">Protease</keyword>
<proteinExistence type="inferred from homology"/>
<evidence type="ECO:0000256" key="13">
    <source>
        <dbReference type="ARBA" id="ARBA00023136"/>
    </source>
</evidence>
<keyword evidence="7" id="KW-0677">Repeat</keyword>
<evidence type="ECO:0000256" key="4">
    <source>
        <dbReference type="ARBA" id="ARBA00022670"/>
    </source>
</evidence>
<reference evidence="19 20" key="1">
    <citation type="journal article" date="2016" name="Nat. Commun.">
        <title>Thousands of microbial genomes shed light on interconnected biogeochemical processes in an aquifer system.</title>
        <authorList>
            <person name="Anantharaman K."/>
            <person name="Brown C.T."/>
            <person name="Hug L.A."/>
            <person name="Sharon I."/>
            <person name="Castelle C.J."/>
            <person name="Probst A.J."/>
            <person name="Thomas B.C."/>
            <person name="Singh A."/>
            <person name="Wilkins M.J."/>
            <person name="Karaoz U."/>
            <person name="Brodie E.L."/>
            <person name="Williams K.H."/>
            <person name="Hubbard S.S."/>
            <person name="Banfield J.F."/>
        </authorList>
    </citation>
    <scope>NUCLEOTIDE SEQUENCE [LARGE SCALE GENOMIC DNA]</scope>
</reference>
<gene>
    <name evidence="19" type="ORF">A3K49_01840</name>
</gene>
<feature type="binding site" evidence="16">
    <location>
        <position position="67"/>
    </location>
    <ligand>
        <name>Zn(2+)</name>
        <dbReference type="ChEBI" id="CHEBI:29105"/>
        <note>catalytic</note>
    </ligand>
</feature>
<feature type="transmembrane region" description="Helical" evidence="14">
    <location>
        <begin position="78"/>
        <end position="95"/>
    </location>
</feature>
<dbReference type="PANTHER" id="PTHR39188">
    <property type="entry name" value="MEMBRANE-ASSOCIATED ZINC METALLOPROTEASE M50B"/>
    <property type="match status" value="1"/>
</dbReference>
<feature type="binding site" evidence="16">
    <location>
        <position position="71"/>
    </location>
    <ligand>
        <name>Zn(2+)</name>
        <dbReference type="ChEBI" id="CHEBI:29105"/>
        <note>catalytic</note>
    </ligand>
</feature>
<evidence type="ECO:0000313" key="20">
    <source>
        <dbReference type="Proteomes" id="UP000178602"/>
    </source>
</evidence>
<feature type="domain" description="CBS" evidence="18">
    <location>
        <begin position="315"/>
        <end position="374"/>
    </location>
</feature>
<dbReference type="Proteomes" id="UP000178602">
    <property type="component" value="Unassembled WGS sequence"/>
</dbReference>
<comment type="cofactor">
    <cofactor evidence="14 16">
        <name>Zn(2+)</name>
        <dbReference type="ChEBI" id="CHEBI:29105"/>
    </cofactor>
    <text evidence="14 16">Binds 1 zinc ion per subunit.</text>
</comment>
<keyword evidence="8 14" id="KW-0378">Hydrolase</keyword>
<evidence type="ECO:0000256" key="5">
    <source>
        <dbReference type="ARBA" id="ARBA00022692"/>
    </source>
</evidence>
<evidence type="ECO:0000256" key="10">
    <source>
        <dbReference type="ARBA" id="ARBA00022989"/>
    </source>
</evidence>
<dbReference type="SUPFAM" id="SSF54631">
    <property type="entry name" value="CBS-domain pair"/>
    <property type="match status" value="1"/>
</dbReference>
<keyword evidence="10 14" id="KW-1133">Transmembrane helix</keyword>
<dbReference type="GO" id="GO:0005886">
    <property type="term" value="C:plasma membrane"/>
    <property type="evidence" value="ECO:0007669"/>
    <property type="project" value="UniProtKB-SubCell"/>
</dbReference>
<evidence type="ECO:0000256" key="11">
    <source>
        <dbReference type="ARBA" id="ARBA00023049"/>
    </source>
</evidence>
<comment type="subcellular location">
    <subcellularLocation>
        <location evidence="1 14">Cell membrane</location>
        <topology evidence="1 14">Multi-pass membrane protein</topology>
    </subcellularLocation>
</comment>
<dbReference type="GO" id="GO:0046872">
    <property type="term" value="F:metal ion binding"/>
    <property type="evidence" value="ECO:0007669"/>
    <property type="project" value="UniProtKB-UniRule"/>
</dbReference>
<evidence type="ECO:0000256" key="1">
    <source>
        <dbReference type="ARBA" id="ARBA00004651"/>
    </source>
</evidence>
<keyword evidence="9 14" id="KW-0862">Zinc</keyword>
<dbReference type="PANTHER" id="PTHR39188:SF3">
    <property type="entry name" value="STAGE IV SPORULATION PROTEIN FB"/>
    <property type="match status" value="1"/>
</dbReference>
<dbReference type="CDD" id="cd06164">
    <property type="entry name" value="S2P-M50_SpoIVFB_CBS"/>
    <property type="match status" value="1"/>
</dbReference>
<dbReference type="EMBL" id="MEUG01000001">
    <property type="protein sequence ID" value="OGC27741.1"/>
    <property type="molecule type" value="Genomic_DNA"/>
</dbReference>
<evidence type="ECO:0000313" key="19">
    <source>
        <dbReference type="EMBL" id="OGC27741.1"/>
    </source>
</evidence>
<feature type="domain" description="CBS" evidence="18">
    <location>
        <begin position="252"/>
        <end position="308"/>
    </location>
</feature>
<evidence type="ECO:0000259" key="18">
    <source>
        <dbReference type="PROSITE" id="PS51371"/>
    </source>
</evidence>
<evidence type="ECO:0000256" key="14">
    <source>
        <dbReference type="PIRNR" id="PIRNR006404"/>
    </source>
</evidence>
<dbReference type="PROSITE" id="PS51371">
    <property type="entry name" value="CBS"/>
    <property type="match status" value="2"/>
</dbReference>
<dbReference type="InterPro" id="IPR008915">
    <property type="entry name" value="Peptidase_M50"/>
</dbReference>
<feature type="transmembrane region" description="Helical" evidence="14">
    <location>
        <begin position="146"/>
        <end position="165"/>
    </location>
</feature>
<feature type="binding site" evidence="16">
    <location>
        <position position="166"/>
    </location>
    <ligand>
        <name>Zn(2+)</name>
        <dbReference type="ChEBI" id="CHEBI:29105"/>
        <note>catalytic</note>
    </ligand>
</feature>
<keyword evidence="3 14" id="KW-1003">Cell membrane</keyword>
<evidence type="ECO:0000256" key="7">
    <source>
        <dbReference type="ARBA" id="ARBA00022737"/>
    </source>
</evidence>
<keyword evidence="5 14" id="KW-0812">Transmembrane</keyword>
<keyword evidence="13 14" id="KW-0472">Membrane</keyword>
<evidence type="ECO:0000256" key="8">
    <source>
        <dbReference type="ARBA" id="ARBA00022801"/>
    </source>
</evidence>
<dbReference type="SMART" id="SM00116">
    <property type="entry name" value="CBS"/>
    <property type="match status" value="2"/>
</dbReference>
<feature type="transmembrane region" description="Helical" evidence="14">
    <location>
        <begin position="195"/>
        <end position="226"/>
    </location>
</feature>
<evidence type="ECO:0000256" key="3">
    <source>
        <dbReference type="ARBA" id="ARBA00022475"/>
    </source>
</evidence>
<dbReference type="InterPro" id="IPR016483">
    <property type="entry name" value="UCP006404_Pept_M50_CBS"/>
</dbReference>
<keyword evidence="12 17" id="KW-0129">CBS domain</keyword>
<evidence type="ECO:0000256" key="12">
    <source>
        <dbReference type="ARBA" id="ARBA00023122"/>
    </source>
</evidence>
<evidence type="ECO:0000256" key="16">
    <source>
        <dbReference type="PIRSR" id="PIRSR006404-2"/>
    </source>
</evidence>
<dbReference type="Gene3D" id="3.10.580.10">
    <property type="entry name" value="CBS-domain"/>
    <property type="match status" value="2"/>
</dbReference>
<dbReference type="InterPro" id="IPR000644">
    <property type="entry name" value="CBS_dom"/>
</dbReference>
<dbReference type="PIRSF" id="PIRSF006404">
    <property type="entry name" value="UCP006404_Pept_M50_CBS"/>
    <property type="match status" value="1"/>
</dbReference>
<evidence type="ECO:0000256" key="17">
    <source>
        <dbReference type="PROSITE-ProRule" id="PRU00703"/>
    </source>
</evidence>
<dbReference type="AlphaFoldDB" id="A0A1F4T4K8"/>
<evidence type="ECO:0000256" key="15">
    <source>
        <dbReference type="PIRSR" id="PIRSR006404-1"/>
    </source>
</evidence>
<dbReference type="InterPro" id="IPR046342">
    <property type="entry name" value="CBS_dom_sf"/>
</dbReference>
<feature type="transmembrane region" description="Helical" evidence="14">
    <location>
        <begin position="46"/>
        <end position="66"/>
    </location>
</feature>
<sequence>MKRSIKVLTLFNIPVEINFSWFIIFGLVVFTLASGYYPLTDPGLPYSIYLLMAFVSSLLLFASLLAHEFAHSLVAMHNDLPIHGITLFIFGGIAHLEKEPDTPWVEFKMAVAGPIMSFFLGLSFFFITQALLAAGAPGYAVSISNYLFIVNIAVGLFNLVPGFPLDGGRVLRSILWKLLGNLRRATKVASGFGRAIAFILMSYGLFLLFSGMFINGIWFVFIGYFLQESAEASYRQVLMRRFLTGVKAKNLMSRDLVTVSPDLPVDRLVNDYFLKQRYISFPVIEDDNLLGIATVHLIKEIDQDDWPRHTVREVMVPVSDALIIDEEAEITECLSKMANNEFGRLLVVEKGKLVGILSQRDIMRLLDFRSKIERY</sequence>
<evidence type="ECO:0000256" key="9">
    <source>
        <dbReference type="ARBA" id="ARBA00022833"/>
    </source>
</evidence>
<keyword evidence="6 14" id="KW-0479">Metal-binding</keyword>